<gene>
    <name evidence="5" type="ORF">FEF27_07495</name>
</gene>
<keyword evidence="6" id="KW-1185">Reference proteome</keyword>
<organism evidence="5 6">
    <name type="scientific">Nesterenkonia sphaerica</name>
    <dbReference type="NCBI Taxonomy" id="1804988"/>
    <lineage>
        <taxon>Bacteria</taxon>
        <taxon>Bacillati</taxon>
        <taxon>Actinomycetota</taxon>
        <taxon>Actinomycetes</taxon>
        <taxon>Micrococcales</taxon>
        <taxon>Micrococcaceae</taxon>
        <taxon>Nesterenkonia</taxon>
    </lineage>
</organism>
<evidence type="ECO:0000259" key="3">
    <source>
        <dbReference type="Pfam" id="PF14361"/>
    </source>
</evidence>
<dbReference type="AlphaFoldDB" id="A0A5R9ABW1"/>
<dbReference type="RefSeq" id="WP_138170237.1">
    <property type="nucleotide sequence ID" value="NZ_VAWA01000008.1"/>
</dbReference>
<evidence type="ECO:0000313" key="5">
    <source>
        <dbReference type="EMBL" id="TLP75495.1"/>
    </source>
</evidence>
<sequence length="397" mass="42793">MSAPTPRPSRQQSAQWEELLGQLSSDQAMVDQTLADLRSNVPGYENVPTASLEASVQRNIALTIRTIRDGREPTPEEVPEADALAVERYAQGVPIGSVLAGFRVSLSLIFRNILSRAPASGIPAEQILTSSTLLWALGDAFSTRAVAVYQDREVSRAVTDSALRAEWIRNVVTTAMPPAERLRGATLYGVPTSESVRAIVLSARPGSEVHRLHQLEAWSHEAGARVLAAVQGSSVVGIMLSPPRSQAGSDGLTIGLGDAAALEELPRSFQTASMALEAAETLGRTGVVDLTQLSWRLGVHACPETTEMLYGLHIAPLEDSGEFGQHILEAVDAYLTHRMSIPLAARSIPIHVNTLRYRLQRFSELTGADLGDLNTLIELSWVLAAGKHRKTNHKPSS</sequence>
<dbReference type="PANTHER" id="PTHR33744:SF7">
    <property type="entry name" value="PUCR FAMILY TRANSCRIPTIONAL REGULATOR"/>
    <property type="match status" value="1"/>
</dbReference>
<feature type="domain" description="PucR C-terminal helix-turn-helix" evidence="2">
    <location>
        <begin position="328"/>
        <end position="385"/>
    </location>
</feature>
<accession>A0A5R9ABW1</accession>
<dbReference type="Pfam" id="PF13556">
    <property type="entry name" value="HTH_30"/>
    <property type="match status" value="1"/>
</dbReference>
<dbReference type="InterPro" id="IPR041522">
    <property type="entry name" value="CdaR_GGDEF"/>
</dbReference>
<evidence type="ECO:0000256" key="1">
    <source>
        <dbReference type="ARBA" id="ARBA00006754"/>
    </source>
</evidence>
<feature type="domain" description="CdaR GGDEF-like" evidence="4">
    <location>
        <begin position="180"/>
        <end position="278"/>
    </location>
</feature>
<evidence type="ECO:0000259" key="2">
    <source>
        <dbReference type="Pfam" id="PF13556"/>
    </source>
</evidence>
<dbReference type="Gene3D" id="1.10.10.2840">
    <property type="entry name" value="PucR C-terminal helix-turn-helix domain"/>
    <property type="match status" value="1"/>
</dbReference>
<dbReference type="InterPro" id="IPR025751">
    <property type="entry name" value="RsbRD_N_dom"/>
</dbReference>
<dbReference type="InterPro" id="IPR025736">
    <property type="entry name" value="PucR_C-HTH_dom"/>
</dbReference>
<reference evidence="5 6" key="1">
    <citation type="submission" date="2019-05" db="EMBL/GenBank/DDBJ databases">
        <title>Nesterenkonia sp. GY239, isolated from the Southern Atlantic Ocean.</title>
        <authorList>
            <person name="Zhang G."/>
        </authorList>
    </citation>
    <scope>NUCLEOTIDE SEQUENCE [LARGE SCALE GENOMIC DNA]</scope>
    <source>
        <strain evidence="5 6">GY239</strain>
    </source>
</reference>
<dbReference type="InterPro" id="IPR042070">
    <property type="entry name" value="PucR_C-HTH_sf"/>
</dbReference>
<dbReference type="InterPro" id="IPR051448">
    <property type="entry name" value="CdaR-like_regulators"/>
</dbReference>
<dbReference type="Pfam" id="PF14361">
    <property type="entry name" value="RsbRD_N"/>
    <property type="match status" value="1"/>
</dbReference>
<evidence type="ECO:0000313" key="6">
    <source>
        <dbReference type="Proteomes" id="UP000306544"/>
    </source>
</evidence>
<feature type="domain" description="RsbT co-antagonist protein RsbRD N-terminal" evidence="3">
    <location>
        <begin position="28"/>
        <end position="162"/>
    </location>
</feature>
<protein>
    <submittedName>
        <fullName evidence="5">PucR family transcriptional regulator</fullName>
    </submittedName>
</protein>
<dbReference type="Pfam" id="PF17853">
    <property type="entry name" value="GGDEF_2"/>
    <property type="match status" value="1"/>
</dbReference>
<proteinExistence type="inferred from homology"/>
<dbReference type="Proteomes" id="UP000306544">
    <property type="component" value="Unassembled WGS sequence"/>
</dbReference>
<dbReference type="EMBL" id="VAWA01000008">
    <property type="protein sequence ID" value="TLP75495.1"/>
    <property type="molecule type" value="Genomic_DNA"/>
</dbReference>
<comment type="similarity">
    <text evidence="1">Belongs to the CdaR family.</text>
</comment>
<dbReference type="PANTHER" id="PTHR33744">
    <property type="entry name" value="CARBOHYDRATE DIACID REGULATOR"/>
    <property type="match status" value="1"/>
</dbReference>
<name>A0A5R9ABW1_9MICC</name>
<evidence type="ECO:0000259" key="4">
    <source>
        <dbReference type="Pfam" id="PF17853"/>
    </source>
</evidence>
<dbReference type="OrthoDB" id="3190266at2"/>
<comment type="caution">
    <text evidence="5">The sequence shown here is derived from an EMBL/GenBank/DDBJ whole genome shotgun (WGS) entry which is preliminary data.</text>
</comment>